<proteinExistence type="inferred from homology"/>
<evidence type="ECO:0000313" key="9">
    <source>
        <dbReference type="Proteomes" id="UP001549921"/>
    </source>
</evidence>
<organism evidence="8 9">
    <name type="scientific">Loxostege sticticalis</name>
    <name type="common">Beet webworm moth</name>
    <dbReference type="NCBI Taxonomy" id="481309"/>
    <lineage>
        <taxon>Eukaryota</taxon>
        <taxon>Metazoa</taxon>
        <taxon>Ecdysozoa</taxon>
        <taxon>Arthropoda</taxon>
        <taxon>Hexapoda</taxon>
        <taxon>Insecta</taxon>
        <taxon>Pterygota</taxon>
        <taxon>Neoptera</taxon>
        <taxon>Endopterygota</taxon>
        <taxon>Lepidoptera</taxon>
        <taxon>Glossata</taxon>
        <taxon>Ditrysia</taxon>
        <taxon>Pyraloidea</taxon>
        <taxon>Crambidae</taxon>
        <taxon>Pyraustinae</taxon>
        <taxon>Loxostege</taxon>
    </lineage>
</organism>
<dbReference type="InterPro" id="IPR007867">
    <property type="entry name" value="GMC_OxRtase_C"/>
</dbReference>
<dbReference type="InterPro" id="IPR036188">
    <property type="entry name" value="FAD/NAD-bd_sf"/>
</dbReference>
<accession>A0ABD0S926</accession>
<evidence type="ECO:0008006" key="10">
    <source>
        <dbReference type="Google" id="ProtNLM"/>
    </source>
</evidence>
<dbReference type="Pfam" id="PF00732">
    <property type="entry name" value="GMC_oxred_N"/>
    <property type="match status" value="1"/>
</dbReference>
<evidence type="ECO:0000256" key="1">
    <source>
        <dbReference type="ARBA" id="ARBA00001974"/>
    </source>
</evidence>
<evidence type="ECO:0000259" key="7">
    <source>
        <dbReference type="Pfam" id="PF05199"/>
    </source>
</evidence>
<protein>
    <recommendedName>
        <fullName evidence="10">Ecdysone oxidase</fullName>
    </recommendedName>
</protein>
<dbReference type="AlphaFoldDB" id="A0ABD0S926"/>
<gene>
    <name evidence="8" type="ORF">ABMA28_010684</name>
</gene>
<dbReference type="Proteomes" id="UP001549921">
    <property type="component" value="Unassembled WGS sequence"/>
</dbReference>
<feature type="domain" description="Glucose-methanol-choline oxidoreductase C-terminal" evidence="7">
    <location>
        <begin position="437"/>
        <end position="572"/>
    </location>
</feature>
<sequence length="590" mass="63461">MTTVVETVVATVRAIQAALLVVTGLQLTGYMWPPSATVTSGATYDFIIVGGGGAGSILANRLTEESSLNILLIEAGGDPQLEAVLPGVFPTTVNSAVDFNFTSENDGYSSQNLKNGVAGLTAGKMLGGSTSLGHMNYVRGVPNDYAKWANATGDDSWNYWNLLPYFIRTEKLEDPDILASDTAQFHGTNGFLRLTRQPSADNTPIFNAYNELGISPVLNSNDPAFAIGISEPMLMIADGIRQSAAEAYLRPIADRPNFHLLKNTQVTKVLFDDNKSAVGVEAVTSDGETITINARLEVILTAGVFNTPQLLMLSGIGPSEHLTSFDIPVISDLPVGQNLQDHIPATVVHTLAPGEPVTAPPNPHVFPVPLTIAYTALDMNQAYPDYQTINLVFPPDNIASVQICSIVFGYKDEICQGFFDGGSGKSTFFSISSMVQPESRGEVLLRSANPADPPVIKHGIYSNENDLHKMALYLQDFSRIVNTTAFRDMGAAMVELDLPQCNDLERNTYDYWKCYALNMSGTIWAYSSTCSMGSVLDSNLRVKGVQRLRVADASAMPNIISGNANPAVMVIAEKAADLIKATYGPSPRSK</sequence>
<evidence type="ECO:0000256" key="3">
    <source>
        <dbReference type="ARBA" id="ARBA00022630"/>
    </source>
</evidence>
<evidence type="ECO:0000259" key="6">
    <source>
        <dbReference type="Pfam" id="PF00732"/>
    </source>
</evidence>
<dbReference type="Gene3D" id="3.50.50.60">
    <property type="entry name" value="FAD/NAD(P)-binding domain"/>
    <property type="match status" value="1"/>
</dbReference>
<keyword evidence="4 5" id="KW-0274">FAD</keyword>
<feature type="binding site" evidence="5">
    <location>
        <position position="266"/>
    </location>
    <ligand>
        <name>FAD</name>
        <dbReference type="ChEBI" id="CHEBI:57692"/>
    </ligand>
</feature>
<evidence type="ECO:0000313" key="8">
    <source>
        <dbReference type="EMBL" id="KAL0810564.1"/>
    </source>
</evidence>
<reference evidence="8 9" key="1">
    <citation type="submission" date="2024-06" db="EMBL/GenBank/DDBJ databases">
        <title>A chromosome-level genome assembly of beet webworm, Loxostege sticticalis.</title>
        <authorList>
            <person name="Zhang Y."/>
        </authorList>
    </citation>
    <scope>NUCLEOTIDE SEQUENCE [LARGE SCALE GENOMIC DNA]</scope>
    <source>
        <strain evidence="8">AQ028</strain>
        <tissue evidence="8">Male pupae</tissue>
    </source>
</reference>
<comment type="similarity">
    <text evidence="2">Belongs to the GMC oxidoreductase family.</text>
</comment>
<dbReference type="InterPro" id="IPR012132">
    <property type="entry name" value="GMC_OxRdtase"/>
</dbReference>
<dbReference type="SUPFAM" id="SSF51905">
    <property type="entry name" value="FAD/NAD(P)-binding domain"/>
    <property type="match status" value="1"/>
</dbReference>
<dbReference type="PANTHER" id="PTHR11552">
    <property type="entry name" value="GLUCOSE-METHANOL-CHOLINE GMC OXIDOREDUCTASE"/>
    <property type="match status" value="1"/>
</dbReference>
<comment type="caution">
    <text evidence="8">The sequence shown here is derived from an EMBL/GenBank/DDBJ whole genome shotgun (WGS) entry which is preliminary data.</text>
</comment>
<dbReference type="Pfam" id="PF05199">
    <property type="entry name" value="GMC_oxred_C"/>
    <property type="match status" value="1"/>
</dbReference>
<evidence type="ECO:0000256" key="5">
    <source>
        <dbReference type="PIRSR" id="PIRSR000137-2"/>
    </source>
</evidence>
<name>A0ABD0S926_LOXSC</name>
<dbReference type="Gene3D" id="3.30.560.10">
    <property type="entry name" value="Glucose Oxidase, domain 3"/>
    <property type="match status" value="1"/>
</dbReference>
<dbReference type="PIRSF" id="PIRSF000137">
    <property type="entry name" value="Alcohol_oxidase"/>
    <property type="match status" value="1"/>
</dbReference>
<dbReference type="EMBL" id="JBEDNZ010000026">
    <property type="protein sequence ID" value="KAL0810564.1"/>
    <property type="molecule type" value="Genomic_DNA"/>
</dbReference>
<dbReference type="InterPro" id="IPR000172">
    <property type="entry name" value="GMC_OxRdtase_N"/>
</dbReference>
<comment type="cofactor">
    <cofactor evidence="1 5">
        <name>FAD</name>
        <dbReference type="ChEBI" id="CHEBI:57692"/>
    </cofactor>
</comment>
<evidence type="ECO:0000256" key="4">
    <source>
        <dbReference type="ARBA" id="ARBA00022827"/>
    </source>
</evidence>
<feature type="domain" description="Glucose-methanol-choline oxidoreductase N-terminal" evidence="6">
    <location>
        <begin position="44"/>
        <end position="343"/>
    </location>
</feature>
<dbReference type="PANTHER" id="PTHR11552:SF147">
    <property type="entry name" value="CHOLINE DEHYDROGENASE, MITOCHONDRIAL"/>
    <property type="match status" value="1"/>
</dbReference>
<evidence type="ECO:0000256" key="2">
    <source>
        <dbReference type="ARBA" id="ARBA00010790"/>
    </source>
</evidence>
<dbReference type="SUPFAM" id="SSF54373">
    <property type="entry name" value="FAD-linked reductases, C-terminal domain"/>
    <property type="match status" value="1"/>
</dbReference>
<keyword evidence="3" id="KW-0285">Flavoprotein</keyword>